<reference evidence="2 3" key="1">
    <citation type="submission" date="2016-12" db="EMBL/GenBank/DDBJ databases">
        <title>The genomes of Aspergillus section Nigri reveals drivers in fungal speciation.</title>
        <authorList>
            <consortium name="DOE Joint Genome Institute"/>
            <person name="Vesth T.C."/>
            <person name="Nybo J."/>
            <person name="Theobald S."/>
            <person name="Brandl J."/>
            <person name="Frisvad J.C."/>
            <person name="Nielsen K.F."/>
            <person name="Lyhne E.K."/>
            <person name="Kogle M.E."/>
            <person name="Kuo A."/>
            <person name="Riley R."/>
            <person name="Clum A."/>
            <person name="Nolan M."/>
            <person name="Lipzen A."/>
            <person name="Salamov A."/>
            <person name="Henrissat B."/>
            <person name="Wiebenga A."/>
            <person name="De Vries R.P."/>
            <person name="Grigoriev I.V."/>
            <person name="Mortensen U.H."/>
            <person name="Andersen M.R."/>
            <person name="Baker S.E."/>
        </authorList>
    </citation>
    <scope>NUCLEOTIDE SEQUENCE [LARGE SCALE GENOMIC DNA]</scope>
    <source>
        <strain evidence="2 3">CBS 117.55</strain>
    </source>
</reference>
<evidence type="ECO:0000256" key="1">
    <source>
        <dbReference type="SAM" id="MobiDB-lite"/>
    </source>
</evidence>
<dbReference type="Proteomes" id="UP000247233">
    <property type="component" value="Unassembled WGS sequence"/>
</dbReference>
<evidence type="ECO:0000313" key="3">
    <source>
        <dbReference type="Proteomes" id="UP000247233"/>
    </source>
</evidence>
<proteinExistence type="predicted"/>
<dbReference type="RefSeq" id="XP_025400899.1">
    <property type="nucleotide sequence ID" value="XM_025538648.1"/>
</dbReference>
<gene>
    <name evidence="2" type="ORF">BO70DRAFT_209413</name>
</gene>
<protein>
    <submittedName>
        <fullName evidence="2">Uncharacterized protein</fullName>
    </submittedName>
</protein>
<dbReference type="VEuPathDB" id="FungiDB:BO70DRAFT_209413"/>
<dbReference type="AlphaFoldDB" id="A0A317WNN4"/>
<evidence type="ECO:0000313" key="2">
    <source>
        <dbReference type="EMBL" id="PWY86667.1"/>
    </source>
</evidence>
<sequence>MARGLLRWPRSRSLMLLSRQRGNHWACCMLRRRRSWRKCMRRTRLLSRISAQARGRYDMMFMSEFFGLCVVPGACKGGCLPPGWFYRDRPIAGDLQKKKKKKRRCFGKGSRRPARKRKGLSSPTIRHEMLRMLTYQVCHHTTLTIIDWFDCLIGFLTRCQLYGQ</sequence>
<name>A0A317WNN4_9EURO</name>
<dbReference type="EMBL" id="MSFL01000007">
    <property type="protein sequence ID" value="PWY86667.1"/>
    <property type="molecule type" value="Genomic_DNA"/>
</dbReference>
<accession>A0A317WNN4</accession>
<feature type="region of interest" description="Disordered" evidence="1">
    <location>
        <begin position="100"/>
        <end position="120"/>
    </location>
</feature>
<keyword evidence="3" id="KW-1185">Reference proteome</keyword>
<feature type="compositionally biased region" description="Basic residues" evidence="1">
    <location>
        <begin position="100"/>
        <end position="119"/>
    </location>
</feature>
<organism evidence="2 3">
    <name type="scientific">Aspergillus heteromorphus CBS 117.55</name>
    <dbReference type="NCBI Taxonomy" id="1448321"/>
    <lineage>
        <taxon>Eukaryota</taxon>
        <taxon>Fungi</taxon>
        <taxon>Dikarya</taxon>
        <taxon>Ascomycota</taxon>
        <taxon>Pezizomycotina</taxon>
        <taxon>Eurotiomycetes</taxon>
        <taxon>Eurotiomycetidae</taxon>
        <taxon>Eurotiales</taxon>
        <taxon>Aspergillaceae</taxon>
        <taxon>Aspergillus</taxon>
        <taxon>Aspergillus subgen. Circumdati</taxon>
    </lineage>
</organism>
<dbReference type="GeneID" id="37060885"/>
<comment type="caution">
    <text evidence="2">The sequence shown here is derived from an EMBL/GenBank/DDBJ whole genome shotgun (WGS) entry which is preliminary data.</text>
</comment>